<keyword evidence="1" id="KW-1133">Transmembrane helix</keyword>
<feature type="transmembrane region" description="Helical" evidence="1">
    <location>
        <begin position="12"/>
        <end position="30"/>
    </location>
</feature>
<evidence type="ECO:0000256" key="1">
    <source>
        <dbReference type="SAM" id="Phobius"/>
    </source>
</evidence>
<sequence length="168" mass="19501">MNLIWWVLKSFYLLGLFAVVPLGGIFILNFGRHPEVGNPVIALSFLYFIFGYFLLRVIPKWMESRLMDKAKRFKLSGFKPEKEIISLIYNRYLGFDSKSRSVLFIDINDGTEVIVPFDKIKAWQVDNDCKKAVLMKLLTQLPNMPVIGLNIKRSQFSESEAYLYSIFS</sequence>
<name>A0ABQ2H2K8_9PSED</name>
<comment type="caution">
    <text evidence="2">The sequence shown here is derived from an EMBL/GenBank/DDBJ whole genome shotgun (WGS) entry which is preliminary data.</text>
</comment>
<protein>
    <submittedName>
        <fullName evidence="2">Uncharacterized protein</fullName>
    </submittedName>
</protein>
<proteinExistence type="predicted"/>
<accession>A0ABQ2H2K8</accession>
<reference evidence="3" key="1">
    <citation type="journal article" date="2019" name="Int. J. Syst. Evol. Microbiol.">
        <title>The Global Catalogue of Microorganisms (GCM) 10K type strain sequencing project: providing services to taxonomists for standard genome sequencing and annotation.</title>
        <authorList>
            <consortium name="The Broad Institute Genomics Platform"/>
            <consortium name="The Broad Institute Genome Sequencing Center for Infectious Disease"/>
            <person name="Wu L."/>
            <person name="Ma J."/>
        </authorList>
    </citation>
    <scope>NUCLEOTIDE SEQUENCE [LARGE SCALE GENOMIC DNA]</scope>
    <source>
        <strain evidence="3">JCM 13501</strain>
    </source>
</reference>
<dbReference type="EMBL" id="BMNW01000011">
    <property type="protein sequence ID" value="GGM26167.1"/>
    <property type="molecule type" value="Genomic_DNA"/>
</dbReference>
<feature type="transmembrane region" description="Helical" evidence="1">
    <location>
        <begin position="36"/>
        <end position="55"/>
    </location>
</feature>
<keyword evidence="1" id="KW-0472">Membrane</keyword>
<dbReference type="RefSeq" id="WP_188868003.1">
    <property type="nucleotide sequence ID" value="NZ_BMNW01000011.1"/>
</dbReference>
<dbReference type="Proteomes" id="UP000616499">
    <property type="component" value="Unassembled WGS sequence"/>
</dbReference>
<organism evidence="2 3">
    <name type="scientific">Pseudomonas asuensis</name>
    <dbReference type="NCBI Taxonomy" id="1825787"/>
    <lineage>
        <taxon>Bacteria</taxon>
        <taxon>Pseudomonadati</taxon>
        <taxon>Pseudomonadota</taxon>
        <taxon>Gammaproteobacteria</taxon>
        <taxon>Pseudomonadales</taxon>
        <taxon>Pseudomonadaceae</taxon>
        <taxon>Pseudomonas</taxon>
    </lineage>
</organism>
<gene>
    <name evidence="2" type="ORF">GCM10009425_41100</name>
</gene>
<keyword evidence="3" id="KW-1185">Reference proteome</keyword>
<evidence type="ECO:0000313" key="3">
    <source>
        <dbReference type="Proteomes" id="UP000616499"/>
    </source>
</evidence>
<evidence type="ECO:0000313" key="2">
    <source>
        <dbReference type="EMBL" id="GGM26167.1"/>
    </source>
</evidence>
<keyword evidence="1" id="KW-0812">Transmembrane</keyword>